<organism evidence="2 3">
    <name type="scientific">Candidatus Lambdaproteobacteria bacterium RIFOXYD2_FULL_50_16</name>
    <dbReference type="NCBI Taxonomy" id="1817772"/>
    <lineage>
        <taxon>Bacteria</taxon>
        <taxon>Pseudomonadati</taxon>
        <taxon>Pseudomonadota</taxon>
        <taxon>Candidatus Lambdaproteobacteria</taxon>
    </lineage>
</organism>
<dbReference type="AlphaFoldDB" id="A0A1F6GDJ6"/>
<evidence type="ECO:0000256" key="1">
    <source>
        <dbReference type="SAM" id="MobiDB-lite"/>
    </source>
</evidence>
<feature type="compositionally biased region" description="Polar residues" evidence="1">
    <location>
        <begin position="226"/>
        <end position="249"/>
    </location>
</feature>
<dbReference type="EMBL" id="MFNE01000018">
    <property type="protein sequence ID" value="OGG96184.1"/>
    <property type="molecule type" value="Genomic_DNA"/>
</dbReference>
<dbReference type="Proteomes" id="UP000178449">
    <property type="component" value="Unassembled WGS sequence"/>
</dbReference>
<accession>A0A1F6GDJ6</accession>
<name>A0A1F6GDJ6_9PROT</name>
<reference evidence="2 3" key="1">
    <citation type="journal article" date="2016" name="Nat. Commun.">
        <title>Thousands of microbial genomes shed light on interconnected biogeochemical processes in an aquifer system.</title>
        <authorList>
            <person name="Anantharaman K."/>
            <person name="Brown C.T."/>
            <person name="Hug L.A."/>
            <person name="Sharon I."/>
            <person name="Castelle C.J."/>
            <person name="Probst A.J."/>
            <person name="Thomas B.C."/>
            <person name="Singh A."/>
            <person name="Wilkins M.J."/>
            <person name="Karaoz U."/>
            <person name="Brodie E.L."/>
            <person name="Williams K.H."/>
            <person name="Hubbard S.S."/>
            <person name="Banfield J.F."/>
        </authorList>
    </citation>
    <scope>NUCLEOTIDE SEQUENCE [LARGE SCALE GENOMIC DNA]</scope>
</reference>
<proteinExistence type="predicted"/>
<gene>
    <name evidence="2" type="ORF">A2527_04595</name>
</gene>
<evidence type="ECO:0008006" key="4">
    <source>
        <dbReference type="Google" id="ProtNLM"/>
    </source>
</evidence>
<evidence type="ECO:0000313" key="2">
    <source>
        <dbReference type="EMBL" id="OGG96184.1"/>
    </source>
</evidence>
<sequence length="326" mass="35394">MKALKIALVFILVANLAYSLVGWLSGGYPSDQQQIEQLEQPAPLPALEAAEGFKLEALAGLAKEVRSGQELERRLNEPSSINNLDLNDDEKVDYIQVTEFGNTENKLGFSLYTEPAKGERQEIAEATIEKNGDRAEIQVVGNEQIYGDNAVFNDWAPVERTTQPAPQGEGYPPMYGSYFYPRPLWASPFGYGYYPGYFSPFSLIATSLYLSSMHSYSRTVVVGPSRYQQTSPTKIDNPNKGKTANQGISRSLKKPTGTQKQFQAKAASQKVGKGGFGQRAARPSQLGAGSSRLGQAGQGFGRNNSSVGSSFRGSASRGRSFSFGGK</sequence>
<comment type="caution">
    <text evidence="2">The sequence shown here is derived from an EMBL/GenBank/DDBJ whole genome shotgun (WGS) entry which is preliminary data.</text>
</comment>
<feature type="compositionally biased region" description="Low complexity" evidence="1">
    <location>
        <begin position="301"/>
        <end position="326"/>
    </location>
</feature>
<feature type="region of interest" description="Disordered" evidence="1">
    <location>
        <begin position="225"/>
        <end position="326"/>
    </location>
</feature>
<dbReference type="STRING" id="1817772.A2527_04595"/>
<protein>
    <recommendedName>
        <fullName evidence="4">DUF3300 domain-containing protein</fullName>
    </recommendedName>
</protein>
<evidence type="ECO:0000313" key="3">
    <source>
        <dbReference type="Proteomes" id="UP000178449"/>
    </source>
</evidence>
<feature type="compositionally biased region" description="Low complexity" evidence="1">
    <location>
        <begin position="259"/>
        <end position="270"/>
    </location>
</feature>